<reference evidence="1" key="1">
    <citation type="submission" date="2021-06" db="EMBL/GenBank/DDBJ databases">
        <authorList>
            <person name="Kallberg Y."/>
            <person name="Tangrot J."/>
            <person name="Rosling A."/>
        </authorList>
    </citation>
    <scope>NUCLEOTIDE SEQUENCE</scope>
    <source>
        <strain evidence="1">87-6 pot B 2015</strain>
    </source>
</reference>
<protein>
    <submittedName>
        <fullName evidence="1">1556_t:CDS:1</fullName>
    </submittedName>
</protein>
<sequence length="66" mass="7517">MSSIIELSDIDEYNAKDFAKKVIPKVIYTTVPVEYPDTFLEGVATIYNVTGWENPMDAFLDINKEL</sequence>
<dbReference type="AlphaFoldDB" id="A0A9N9BUQ8"/>
<name>A0A9N9BUQ8_FUNMO</name>
<gene>
    <name evidence="1" type="ORF">FMOSSE_LOCUS7797</name>
</gene>
<accession>A0A9N9BUQ8</accession>
<keyword evidence="2" id="KW-1185">Reference proteome</keyword>
<comment type="caution">
    <text evidence="1">The sequence shown here is derived from an EMBL/GenBank/DDBJ whole genome shotgun (WGS) entry which is preliminary data.</text>
</comment>
<evidence type="ECO:0000313" key="2">
    <source>
        <dbReference type="Proteomes" id="UP000789375"/>
    </source>
</evidence>
<organism evidence="1 2">
    <name type="scientific">Funneliformis mosseae</name>
    <name type="common">Endomycorrhizal fungus</name>
    <name type="synonym">Glomus mosseae</name>
    <dbReference type="NCBI Taxonomy" id="27381"/>
    <lineage>
        <taxon>Eukaryota</taxon>
        <taxon>Fungi</taxon>
        <taxon>Fungi incertae sedis</taxon>
        <taxon>Mucoromycota</taxon>
        <taxon>Glomeromycotina</taxon>
        <taxon>Glomeromycetes</taxon>
        <taxon>Glomerales</taxon>
        <taxon>Glomeraceae</taxon>
        <taxon>Funneliformis</taxon>
    </lineage>
</organism>
<evidence type="ECO:0000313" key="1">
    <source>
        <dbReference type="EMBL" id="CAG8577895.1"/>
    </source>
</evidence>
<dbReference type="Proteomes" id="UP000789375">
    <property type="component" value="Unassembled WGS sequence"/>
</dbReference>
<proteinExistence type="predicted"/>
<dbReference type="EMBL" id="CAJVPP010001896">
    <property type="protein sequence ID" value="CAG8577895.1"/>
    <property type="molecule type" value="Genomic_DNA"/>
</dbReference>